<dbReference type="AlphaFoldDB" id="A0A2A9CZC5"/>
<keyword evidence="2" id="KW-1185">Reference proteome</keyword>
<organism evidence="1 2">
    <name type="scientific">Serinibacter salmoneus</name>
    <dbReference type="NCBI Taxonomy" id="556530"/>
    <lineage>
        <taxon>Bacteria</taxon>
        <taxon>Bacillati</taxon>
        <taxon>Actinomycetota</taxon>
        <taxon>Actinomycetes</taxon>
        <taxon>Micrococcales</taxon>
        <taxon>Beutenbergiaceae</taxon>
        <taxon>Serinibacter</taxon>
    </lineage>
</organism>
<evidence type="ECO:0000313" key="1">
    <source>
        <dbReference type="EMBL" id="PFG19476.1"/>
    </source>
</evidence>
<comment type="caution">
    <text evidence="1">The sequence shown here is derived from an EMBL/GenBank/DDBJ whole genome shotgun (WGS) entry which is preliminary data.</text>
</comment>
<reference evidence="1 2" key="1">
    <citation type="submission" date="2017-10" db="EMBL/GenBank/DDBJ databases">
        <title>Sequencing the genomes of 1000 actinobacteria strains.</title>
        <authorList>
            <person name="Klenk H.-P."/>
        </authorList>
    </citation>
    <scope>NUCLEOTIDE SEQUENCE [LARGE SCALE GENOMIC DNA]</scope>
    <source>
        <strain evidence="1 2">DSM 21801</strain>
    </source>
</reference>
<dbReference type="RefSeq" id="WP_098468589.1">
    <property type="nucleotide sequence ID" value="NZ_PDJD01000001.1"/>
</dbReference>
<dbReference type="EMBL" id="PDJD01000001">
    <property type="protein sequence ID" value="PFG19476.1"/>
    <property type="molecule type" value="Genomic_DNA"/>
</dbReference>
<sequence>MSEPSGNAESVAQLAAWQDAFGLEKWFFIARGSDEEPTPFAMQIEERGVVATFTSPERAVAFAAASGLPEEEGRRLLAVPVDRVTDLLMGYMESGVDTLVLDPGTQDAALLLAALPHVKKLAAIREVITPE</sequence>
<proteinExistence type="predicted"/>
<accession>A0A2A9CZC5</accession>
<gene>
    <name evidence="1" type="ORF">ATL40_1040</name>
</gene>
<protein>
    <recommendedName>
        <fullName evidence="3">Type III secretion system (T3SS) SseB-like protein</fullName>
    </recommendedName>
</protein>
<name>A0A2A9CZC5_9MICO</name>
<evidence type="ECO:0000313" key="2">
    <source>
        <dbReference type="Proteomes" id="UP000224915"/>
    </source>
</evidence>
<dbReference type="Proteomes" id="UP000224915">
    <property type="component" value="Unassembled WGS sequence"/>
</dbReference>
<dbReference type="OrthoDB" id="3635752at2"/>
<evidence type="ECO:0008006" key="3">
    <source>
        <dbReference type="Google" id="ProtNLM"/>
    </source>
</evidence>